<dbReference type="Pfam" id="PF13517">
    <property type="entry name" value="FG-GAP_3"/>
    <property type="match status" value="3"/>
</dbReference>
<keyword evidence="1" id="KW-0732">Signal</keyword>
<dbReference type="InterPro" id="IPR006558">
    <property type="entry name" value="LamG-like"/>
</dbReference>
<dbReference type="PANTHER" id="PTHR46580:SF4">
    <property type="entry name" value="ATP_GTP-BINDING PROTEIN"/>
    <property type="match status" value="1"/>
</dbReference>
<sequence length="1534" mass="163378">MSITWPFGALPTPVLSGPEATYTEVLPGVDLKLTASVRGFSQLLVVKNREAAENSKLDKVRFGFATTGVTAHPAGGGLEAKDASGRVVFMSPTPLMWDSGGAGAAGVPAKAAVAEPEGKRTATMPVAVENGEITVVPDAAMLSDAATRYPVMIDPSWTGRVADNAWTLVSSKDPGTAYWQGRNNQGNDYLQNSGIVGNAGTGQTCDSVSADGLTCLSAKYKTRSYFRMDTSEVKGKVVSGASFRVEQRWAWGCNNGGSNATIRVTSEFGGGTTWNNQPGWWGDDWAASAAANRKYGATHGCAGPGDVEFDFTRVVKQAATDNWGYITLVMHVDESSVNYWKRFNAGSAVLAIDYNSIPDAPGPLTADGKACATGDARPAVPTSEPTIRGRISDPDPGDTMKARFEWRRIRPNGSHGPISQVERSPWGNVTTAEYSLPKPSTLPTGVVESSDTLISTGDWDNNGRTDLLIRDLDGYLYLLPTEVKPGGWRSGDRVEIGSGWEAFTIAGVADWDKDGKQDIVARDNTTGVLWLYPGKANNEPSPLRVQLGSIWNSFTFAGLADYDRDGKQDLIARDADGVLYLYPGDGTRAPSTQPRIVLGNGWQTVSFFGVIDRTGEGAPDIFAEHNGTIWLYLGSGKREPYSGNPARYDIGSGWAGAMARTITDFNADGANDIVAKLPGSADWLLYPGVVGTGYGASPWAVAGHGLTTGNYAYRMTANDMQLWGAASSWCEFSVDVTPPDAPTFGSTVYKTSGCPTDGCGALGIADTFTFASTSADVEYFRWGFTDPPSMRVAKGTRVRWTPPSSGPKTLFVEAVDYAGLPTRRTFDFTVAGDKPNEAQWFTADDPAFDAAGNGHELTLTGLDTGRSGRAVGGLGAIGFDGVADNGATTTKVLDTSKDFSVSAWVRLTGDTVNRTVVSQQGSATSAFRLGYEAADHKWVFALAETDTANPQLKTAKSDAPASAGVWTHLTGTVDSVNKDVRLYVDGALQLKTDVVKDGFAAAGQVWIGKAMRNSAPVEPWLGDVAEVRAWNRAITPQETLQMAEAYEVGRWLFDEGSGSIADDYTQFRRALKLNLAGGAKWGVGVQPGHSLELNGAGGSASTNEPVLNTDQSFSVDVWVKLNATGTPRTVVVQRGPSGVDPFTLKYDGSQWSAEMPNVAVNPSTWWKAKGDAVVNKWTHLVATYDAGARTLKLSVGYKVNEEQENAIAVDVLKSTVTGVVGWNSTGVLSVGRSSAGEYFSGNIDELKAYQGVLAPRALETQALQGSSLSGDARDEIISVDANGNVRAFLNVSDTAVYPNDPQVVGSGFAADHTWFADINGDGKSEIIAVEPNGAIKAFKNVNGMNGFPFGDVSVIGSAPGETSRIRFADIDGDGRADRVSIDVDGRVRVYRNLFGLNELGQATAFATTPVIVGVLATGVTPDRVRFADVNGDKKAEFITVNVDQSVSVFRNLGGLGYGSYDTSQDVGYGWTPDRTWFADINGDGKAEIISIGTDGTVWSFRNVDGLDSRTGFPYTEEPKQLGWDWNEPGRAFFS</sequence>
<evidence type="ECO:0000256" key="3">
    <source>
        <dbReference type="SAM" id="MobiDB-lite"/>
    </source>
</evidence>
<protein>
    <submittedName>
        <fullName evidence="5">LamG-like jellyroll fold domain-containing protein</fullName>
    </submittedName>
</protein>
<dbReference type="Proteomes" id="UP001285352">
    <property type="component" value="Unassembled WGS sequence"/>
</dbReference>
<keyword evidence="6" id="KW-1185">Reference proteome</keyword>
<keyword evidence="2" id="KW-1015">Disulfide bond</keyword>
<organism evidence="5 6">
    <name type="scientific">Lentzea sokolovensis</name>
    <dbReference type="NCBI Taxonomy" id="3095429"/>
    <lineage>
        <taxon>Bacteria</taxon>
        <taxon>Bacillati</taxon>
        <taxon>Actinomycetota</taxon>
        <taxon>Actinomycetes</taxon>
        <taxon>Pseudonocardiales</taxon>
        <taxon>Pseudonocardiaceae</taxon>
        <taxon>Lentzea</taxon>
    </lineage>
</organism>
<comment type="caution">
    <text evidence="5">The sequence shown here is derived from an EMBL/GenBank/DDBJ whole genome shotgun (WGS) entry which is preliminary data.</text>
</comment>
<evidence type="ECO:0000256" key="1">
    <source>
        <dbReference type="ARBA" id="ARBA00022729"/>
    </source>
</evidence>
<dbReference type="InterPro" id="IPR028994">
    <property type="entry name" value="Integrin_alpha_N"/>
</dbReference>
<proteinExistence type="predicted"/>
<evidence type="ECO:0000313" key="5">
    <source>
        <dbReference type="EMBL" id="MDX8149512.1"/>
    </source>
</evidence>
<dbReference type="RefSeq" id="WP_319981490.1">
    <property type="nucleotide sequence ID" value="NZ_JAXAVU010000018.1"/>
</dbReference>
<evidence type="ECO:0000256" key="2">
    <source>
        <dbReference type="ARBA" id="ARBA00023157"/>
    </source>
</evidence>
<evidence type="ECO:0000313" key="6">
    <source>
        <dbReference type="Proteomes" id="UP001285352"/>
    </source>
</evidence>
<feature type="domain" description="LamG-like jellyroll fold" evidence="4">
    <location>
        <begin position="1111"/>
        <end position="1256"/>
    </location>
</feature>
<feature type="region of interest" description="Disordered" evidence="3">
    <location>
        <begin position="375"/>
        <end position="399"/>
    </location>
</feature>
<gene>
    <name evidence="5" type="ORF">SK854_45835</name>
</gene>
<dbReference type="PANTHER" id="PTHR46580">
    <property type="entry name" value="SENSOR KINASE-RELATED"/>
    <property type="match status" value="1"/>
</dbReference>
<dbReference type="SUPFAM" id="SSF49899">
    <property type="entry name" value="Concanavalin A-like lectins/glucanases"/>
    <property type="match status" value="2"/>
</dbReference>
<dbReference type="Gene3D" id="2.60.120.200">
    <property type="match status" value="2"/>
</dbReference>
<dbReference type="EMBL" id="JAXAVU010000018">
    <property type="protein sequence ID" value="MDX8149512.1"/>
    <property type="molecule type" value="Genomic_DNA"/>
</dbReference>
<evidence type="ECO:0000259" key="4">
    <source>
        <dbReference type="SMART" id="SM00560"/>
    </source>
</evidence>
<dbReference type="SUPFAM" id="SSF69318">
    <property type="entry name" value="Integrin alpha N-terminal domain"/>
    <property type="match status" value="2"/>
</dbReference>
<reference evidence="5 6" key="1">
    <citation type="submission" date="2023-11" db="EMBL/GenBank/DDBJ databases">
        <title>Lentzea sokolovensis, sp. nov., Lentzea kristufkii, sp. nov., and Lentzea miocenensis, sp. nov., rare actinobacteria from Sokolov Coal Basin, Miocene lacustrine sediment, Czech Republic.</title>
        <authorList>
            <person name="Lara A."/>
            <person name="Kotroba L."/>
            <person name="Nouioui I."/>
            <person name="Neumann-Schaal M."/>
            <person name="Mast Y."/>
            <person name="Chronakova A."/>
        </authorList>
    </citation>
    <scope>NUCLEOTIDE SEQUENCE [LARGE SCALE GENOMIC DNA]</scope>
    <source>
        <strain evidence="5 6">BCCO 10_0061</strain>
    </source>
</reference>
<feature type="domain" description="LamG-like jellyroll fold" evidence="4">
    <location>
        <begin position="897"/>
        <end position="1037"/>
    </location>
</feature>
<dbReference type="SMART" id="SM00560">
    <property type="entry name" value="LamGL"/>
    <property type="match status" value="2"/>
</dbReference>
<accession>A0ABU4VCL8</accession>
<dbReference type="InterPro" id="IPR013320">
    <property type="entry name" value="ConA-like_dom_sf"/>
</dbReference>
<dbReference type="InterPro" id="IPR013517">
    <property type="entry name" value="FG-GAP"/>
</dbReference>
<feature type="compositionally biased region" description="Basic and acidic residues" evidence="3">
    <location>
        <begin position="390"/>
        <end position="399"/>
    </location>
</feature>
<dbReference type="Pfam" id="PF13385">
    <property type="entry name" value="Laminin_G_3"/>
    <property type="match status" value="2"/>
</dbReference>
<name>A0ABU4VCL8_9PSEU</name>